<feature type="domain" description="DCUN1" evidence="2">
    <location>
        <begin position="53"/>
        <end position="264"/>
    </location>
</feature>
<dbReference type="AlphaFoldDB" id="A0AAD9I0B0"/>
<proteinExistence type="predicted"/>
<evidence type="ECO:0000313" key="3">
    <source>
        <dbReference type="EMBL" id="KAK2068067.1"/>
    </source>
</evidence>
<name>A0AAD9I0B0_9PEZI</name>
<dbReference type="PROSITE" id="PS51229">
    <property type="entry name" value="DCUN1"/>
    <property type="match status" value="1"/>
</dbReference>
<dbReference type="InterPro" id="IPR014764">
    <property type="entry name" value="DCN-prot"/>
</dbReference>
<dbReference type="GO" id="GO:0032182">
    <property type="term" value="F:ubiquitin-like protein binding"/>
    <property type="evidence" value="ECO:0007669"/>
    <property type="project" value="TreeGrafter"/>
</dbReference>
<comment type="function">
    <text evidence="1">Neddylation of cullins play an essential role in the regulation of SCF-type complexes activity.</text>
</comment>
<dbReference type="InterPro" id="IPR005176">
    <property type="entry name" value="PONY_dom"/>
</dbReference>
<dbReference type="EMBL" id="JAQQPM010000002">
    <property type="protein sequence ID" value="KAK2068067.1"/>
    <property type="molecule type" value="Genomic_DNA"/>
</dbReference>
<dbReference type="GO" id="GO:0000151">
    <property type="term" value="C:ubiquitin ligase complex"/>
    <property type="evidence" value="ECO:0007669"/>
    <property type="project" value="TreeGrafter"/>
</dbReference>
<protein>
    <recommendedName>
        <fullName evidence="1">Defective in cullin neddylation protein</fullName>
    </recommendedName>
</protein>
<evidence type="ECO:0000313" key="4">
    <source>
        <dbReference type="Proteomes" id="UP001217918"/>
    </source>
</evidence>
<dbReference type="InterPro" id="IPR042460">
    <property type="entry name" value="DCN1-like_PONY"/>
</dbReference>
<dbReference type="Gene3D" id="1.10.238.200">
    <property type="entry name" value="Cullin, PONY binding domain"/>
    <property type="match status" value="1"/>
</dbReference>
<gene>
    <name evidence="3" type="ORF">P8C59_002738</name>
</gene>
<accession>A0AAD9I0B0</accession>
<evidence type="ECO:0000259" key="2">
    <source>
        <dbReference type="PROSITE" id="PS51229"/>
    </source>
</evidence>
<dbReference type="GO" id="GO:0045116">
    <property type="term" value="P:protein neddylation"/>
    <property type="evidence" value="ECO:0007669"/>
    <property type="project" value="TreeGrafter"/>
</dbReference>
<dbReference type="GO" id="GO:0097602">
    <property type="term" value="F:cullin family protein binding"/>
    <property type="evidence" value="ECO:0007669"/>
    <property type="project" value="TreeGrafter"/>
</dbReference>
<evidence type="ECO:0000256" key="1">
    <source>
        <dbReference type="RuleBase" id="RU410713"/>
    </source>
</evidence>
<dbReference type="Gene3D" id="1.10.8.10">
    <property type="entry name" value="DNA helicase RuvA subunit, C-terminal domain"/>
    <property type="match status" value="1"/>
</dbReference>
<dbReference type="Pfam" id="PF14555">
    <property type="entry name" value="UBA_4"/>
    <property type="match status" value="1"/>
</dbReference>
<reference evidence="3" key="1">
    <citation type="journal article" date="2023" name="Mol. Plant Microbe Interact.">
        <title>Elucidating the Obligate Nature and Biological Capacity of an Invasive Fungal Corn Pathogen.</title>
        <authorList>
            <person name="MacCready J.S."/>
            <person name="Roggenkamp E.M."/>
            <person name="Gdanetz K."/>
            <person name="Chilvers M.I."/>
        </authorList>
    </citation>
    <scope>NUCLEOTIDE SEQUENCE</scope>
    <source>
        <strain evidence="3">PM02</strain>
    </source>
</reference>
<comment type="caution">
    <text evidence="3">The sequence shown here is derived from an EMBL/GenBank/DDBJ whole genome shotgun (WGS) entry which is preliminary data.</text>
</comment>
<dbReference type="Gene3D" id="1.10.238.10">
    <property type="entry name" value="EF-hand"/>
    <property type="match status" value="1"/>
</dbReference>
<dbReference type="GO" id="GO:0031624">
    <property type="term" value="F:ubiquitin conjugating enzyme binding"/>
    <property type="evidence" value="ECO:0007669"/>
    <property type="project" value="TreeGrafter"/>
</dbReference>
<dbReference type="PANTHER" id="PTHR12281:SF31">
    <property type="entry name" value="DCN1-LIKE PROTEIN 3"/>
    <property type="match status" value="1"/>
</dbReference>
<sequence>MPSLSSHKKAELLEQFMEMTDRRVDRVTAQKMLKNANYRFDAALDSYLESSSVSPSALERMFDQIRVPARDTDKNVIDAESTMEYLNSLGVTGENAELFVVLELVRAPGFGQIARQGYVDGWKETKVPATPAAHRQHVRERVGQLRTDPVFFKKVYRYAFVAGKDADQKALPLDRALVFWDMFFDANTTGRAWRSGGRRGSDGTDWLTLWKRFLGDNWTRSINRDMWNQTLEFATKSVEDDTLGFWAEDAAWPGVVDDFVKWYRAGAGGAVAVVAGTMEVDEDYDVEASHDHFEAKLAAEQAWQRFARAMSRRG</sequence>
<dbReference type="PANTHER" id="PTHR12281">
    <property type="entry name" value="RP42 RELATED"/>
    <property type="match status" value="1"/>
</dbReference>
<organism evidence="3 4">
    <name type="scientific">Phyllachora maydis</name>
    <dbReference type="NCBI Taxonomy" id="1825666"/>
    <lineage>
        <taxon>Eukaryota</taxon>
        <taxon>Fungi</taxon>
        <taxon>Dikarya</taxon>
        <taxon>Ascomycota</taxon>
        <taxon>Pezizomycotina</taxon>
        <taxon>Sordariomycetes</taxon>
        <taxon>Sordariomycetidae</taxon>
        <taxon>Phyllachorales</taxon>
        <taxon>Phyllachoraceae</taxon>
        <taxon>Phyllachora</taxon>
    </lineage>
</organism>
<keyword evidence="4" id="KW-1185">Reference proteome</keyword>
<dbReference type="Pfam" id="PF03556">
    <property type="entry name" value="Cullin_binding"/>
    <property type="match status" value="1"/>
</dbReference>
<dbReference type="Proteomes" id="UP001217918">
    <property type="component" value="Unassembled WGS sequence"/>
</dbReference>